<dbReference type="Gene3D" id="3.90.550.10">
    <property type="entry name" value="Spore Coat Polysaccharide Biosynthesis Protein SpsA, Chain A"/>
    <property type="match status" value="1"/>
</dbReference>
<protein>
    <submittedName>
        <fullName evidence="6">Glycosyltransferase</fullName>
    </submittedName>
</protein>
<organism evidence="6 7">
    <name type="scientific">Blautia luti DSM 14534 = JCM 17040</name>
    <dbReference type="NCBI Taxonomy" id="649762"/>
    <lineage>
        <taxon>Bacteria</taxon>
        <taxon>Bacillati</taxon>
        <taxon>Bacillota</taxon>
        <taxon>Clostridia</taxon>
        <taxon>Lachnospirales</taxon>
        <taxon>Lachnospiraceae</taxon>
        <taxon>Blautia</taxon>
    </lineage>
</organism>
<dbReference type="PANTHER" id="PTHR43179">
    <property type="entry name" value="RHAMNOSYLTRANSFERASE WBBL"/>
    <property type="match status" value="1"/>
</dbReference>
<comment type="pathway">
    <text evidence="1">Cell wall biogenesis; cell wall polysaccharide biosynthesis.</text>
</comment>
<comment type="caution">
    <text evidence="6">The sequence shown here is derived from an EMBL/GenBank/DDBJ whole genome shotgun (WGS) entry which is preliminary data.</text>
</comment>
<evidence type="ECO:0000256" key="2">
    <source>
        <dbReference type="ARBA" id="ARBA00006739"/>
    </source>
</evidence>
<evidence type="ECO:0000256" key="3">
    <source>
        <dbReference type="ARBA" id="ARBA00022676"/>
    </source>
</evidence>
<dbReference type="EMBL" id="WMBC01000003">
    <property type="protein sequence ID" value="MTD60850.1"/>
    <property type="molecule type" value="Genomic_DNA"/>
</dbReference>
<dbReference type="RefSeq" id="WP_154780034.1">
    <property type="nucleotide sequence ID" value="NZ_WMBC01000003.1"/>
</dbReference>
<dbReference type="CDD" id="cd04186">
    <property type="entry name" value="GT_2_like_c"/>
    <property type="match status" value="1"/>
</dbReference>
<comment type="similarity">
    <text evidence="2">Belongs to the glycosyltransferase 2 family.</text>
</comment>
<evidence type="ECO:0000256" key="4">
    <source>
        <dbReference type="ARBA" id="ARBA00022679"/>
    </source>
</evidence>
<evidence type="ECO:0000259" key="5">
    <source>
        <dbReference type="Pfam" id="PF00535"/>
    </source>
</evidence>
<dbReference type="Pfam" id="PF00535">
    <property type="entry name" value="Glycos_transf_2"/>
    <property type="match status" value="1"/>
</dbReference>
<gene>
    <name evidence="6" type="ORF">GKZ57_06100</name>
</gene>
<dbReference type="InterPro" id="IPR001173">
    <property type="entry name" value="Glyco_trans_2-like"/>
</dbReference>
<accession>A0A844GJJ6</accession>
<evidence type="ECO:0000256" key="1">
    <source>
        <dbReference type="ARBA" id="ARBA00004776"/>
    </source>
</evidence>
<dbReference type="GO" id="GO:0016757">
    <property type="term" value="F:glycosyltransferase activity"/>
    <property type="evidence" value="ECO:0007669"/>
    <property type="project" value="UniProtKB-KW"/>
</dbReference>
<keyword evidence="4 6" id="KW-0808">Transferase</keyword>
<evidence type="ECO:0000313" key="7">
    <source>
        <dbReference type="Proteomes" id="UP000437824"/>
    </source>
</evidence>
<evidence type="ECO:0000313" key="6">
    <source>
        <dbReference type="EMBL" id="MTD60850.1"/>
    </source>
</evidence>
<proteinExistence type="inferred from homology"/>
<dbReference type="InterPro" id="IPR029044">
    <property type="entry name" value="Nucleotide-diphossugar_trans"/>
</dbReference>
<dbReference type="PANTHER" id="PTHR43179:SF12">
    <property type="entry name" value="GALACTOFURANOSYLTRANSFERASE GLFT2"/>
    <property type="match status" value="1"/>
</dbReference>
<dbReference type="SUPFAM" id="SSF53448">
    <property type="entry name" value="Nucleotide-diphospho-sugar transferases"/>
    <property type="match status" value="1"/>
</dbReference>
<dbReference type="AlphaFoldDB" id="A0A844GJJ6"/>
<feature type="domain" description="Glycosyltransferase 2-like" evidence="5">
    <location>
        <begin position="14"/>
        <end position="184"/>
    </location>
</feature>
<dbReference type="Proteomes" id="UP000437824">
    <property type="component" value="Unassembled WGS sequence"/>
</dbReference>
<keyword evidence="3" id="KW-0328">Glycosyltransferase</keyword>
<sequence length="300" mass="34225">MKERIGDKQPSVAIIIVNYNGTEDTIECVKSLNNINYNNYRIFVVENGSSKKPTKDQLDYLKGHAAYIESDENLGFSGGNNIGIKKAIENEFDYVLLLNNDTTVEPDFLSILIDVATKKDNAGIVSGKIAFYSKPSHLWYGGGHMDEKLGGGAHERWNDLNPEDTGEIREVTFITGCLMLIPTEVVKKVGLLSEEYFLYAEDTDFCYKVLEAGYKLWFCENTLIYHKVSASTGATSAMTQYYMVRNILYLTKKYRTDYHKVNARFTYQTIKDVIRGRKQFAPVRCAYRDYLKGTMGKWEM</sequence>
<reference evidence="6 7" key="1">
    <citation type="submission" date="2019-11" db="EMBL/GenBank/DDBJ databases">
        <title>Draft genome sequence of Blautia luti DSM 14534T, isolated from human stool.</title>
        <authorList>
            <person name="Ortiz R."/>
            <person name="Melis-Arcos F."/>
            <person name="Covarrubias P."/>
            <person name="Cardenas J.P."/>
            <person name="Perez-Donoso J."/>
            <person name="Almonacid D."/>
        </authorList>
    </citation>
    <scope>NUCLEOTIDE SEQUENCE [LARGE SCALE GENOMIC DNA]</scope>
    <source>
        <strain evidence="6 7">DSM 14534</strain>
    </source>
</reference>
<name>A0A844GJJ6_9FIRM</name>